<evidence type="ECO:0000256" key="5">
    <source>
        <dbReference type="RuleBase" id="RU361153"/>
    </source>
</evidence>
<dbReference type="InterPro" id="IPR017853">
    <property type="entry name" value="GH"/>
</dbReference>
<keyword evidence="8" id="KW-1185">Reference proteome</keyword>
<keyword evidence="2 5" id="KW-0378">Hydrolase</keyword>
<dbReference type="Proteomes" id="UP000736672">
    <property type="component" value="Unassembled WGS sequence"/>
</dbReference>
<dbReference type="InterPro" id="IPR050386">
    <property type="entry name" value="Glycosyl_hydrolase_5"/>
</dbReference>
<dbReference type="GO" id="GO:0071555">
    <property type="term" value="P:cell wall organization"/>
    <property type="evidence" value="ECO:0007669"/>
    <property type="project" value="UniProtKB-KW"/>
</dbReference>
<name>A0A9P9KM76_FUSSL</name>
<dbReference type="GO" id="GO:0005576">
    <property type="term" value="C:extracellular region"/>
    <property type="evidence" value="ECO:0007669"/>
    <property type="project" value="TreeGrafter"/>
</dbReference>
<dbReference type="EMBL" id="JAGTJS010000009">
    <property type="protein sequence ID" value="KAH7258464.1"/>
    <property type="molecule type" value="Genomic_DNA"/>
</dbReference>
<feature type="domain" description="Glycoside hydrolase family 5" evidence="6">
    <location>
        <begin position="74"/>
        <end position="333"/>
    </location>
</feature>
<dbReference type="GO" id="GO:0008422">
    <property type="term" value="F:beta-glucosidase activity"/>
    <property type="evidence" value="ECO:0007669"/>
    <property type="project" value="TreeGrafter"/>
</dbReference>
<proteinExistence type="inferred from homology"/>
<dbReference type="Pfam" id="PF00150">
    <property type="entry name" value="Cellulase"/>
    <property type="match status" value="1"/>
</dbReference>
<evidence type="ECO:0000313" key="7">
    <source>
        <dbReference type="EMBL" id="KAH7258464.1"/>
    </source>
</evidence>
<dbReference type="FunFam" id="3.20.20.80:FF:000130">
    <property type="entry name" value="Endoglucanase C"/>
    <property type="match status" value="1"/>
</dbReference>
<organism evidence="7 8">
    <name type="scientific">Fusarium solani</name>
    <name type="common">Filamentous fungus</name>
    <dbReference type="NCBI Taxonomy" id="169388"/>
    <lineage>
        <taxon>Eukaryota</taxon>
        <taxon>Fungi</taxon>
        <taxon>Dikarya</taxon>
        <taxon>Ascomycota</taxon>
        <taxon>Pezizomycotina</taxon>
        <taxon>Sordariomycetes</taxon>
        <taxon>Hypocreomycetidae</taxon>
        <taxon>Hypocreales</taxon>
        <taxon>Nectriaceae</taxon>
        <taxon>Fusarium</taxon>
        <taxon>Fusarium solani species complex</taxon>
    </lineage>
</organism>
<evidence type="ECO:0000259" key="6">
    <source>
        <dbReference type="Pfam" id="PF00150"/>
    </source>
</evidence>
<dbReference type="GO" id="GO:0009251">
    <property type="term" value="P:glucan catabolic process"/>
    <property type="evidence" value="ECO:0007669"/>
    <property type="project" value="TreeGrafter"/>
</dbReference>
<sequence>MSSGYLKVRGNEIVDQDGNAVVLRGTSLGGWLNMENFLTGYPGTESFTRAAMLEVMGKEKYDFFFDCFLYHFFTEDDAKFLHSFGLNSIRLPFSYKHFEDDMNPRQLKEEGFKHLDRVIDLCSSHGIYTILDMHTVPGCQNQDWHSDNHTSYAAFWDFKDHQDRTVWLWEALARRYKDNPWVAGFNLLNEPADPEQTRVAEFYGRLERAIRAIDSNHILFLDGNTYAMEWKGFKDILPNSIYAVHDYSMMGFPSGPRYKGTAEQKAKLKQQFSRKIEFHRSHNVPIWNGEFGAVYETEEPGADEKNQERYQLLGEQLRVYEEARISWAIWTYKGVGIMDMIHTSPESPWGKLTKSFMERKKHLQVDSMTCFPSEEVDSLIDPLVAWIDKVSPSATKTYPSNWNTRTHVVRNIFHTFLASSLCGEFAELFRGKSEQELQELAQSFSFKSCVHREGLNQVLSNWVV</sequence>
<evidence type="ECO:0000313" key="8">
    <source>
        <dbReference type="Proteomes" id="UP000736672"/>
    </source>
</evidence>
<reference evidence="7" key="1">
    <citation type="journal article" date="2021" name="Nat. Commun.">
        <title>Genetic determinants of endophytism in the Arabidopsis root mycobiome.</title>
        <authorList>
            <person name="Mesny F."/>
            <person name="Miyauchi S."/>
            <person name="Thiergart T."/>
            <person name="Pickel B."/>
            <person name="Atanasova L."/>
            <person name="Karlsson M."/>
            <person name="Huettel B."/>
            <person name="Barry K.W."/>
            <person name="Haridas S."/>
            <person name="Chen C."/>
            <person name="Bauer D."/>
            <person name="Andreopoulos W."/>
            <person name="Pangilinan J."/>
            <person name="LaButti K."/>
            <person name="Riley R."/>
            <person name="Lipzen A."/>
            <person name="Clum A."/>
            <person name="Drula E."/>
            <person name="Henrissat B."/>
            <person name="Kohler A."/>
            <person name="Grigoriev I.V."/>
            <person name="Martin F.M."/>
            <person name="Hacquard S."/>
        </authorList>
    </citation>
    <scope>NUCLEOTIDE SEQUENCE</scope>
    <source>
        <strain evidence="7">FSSC 5 MPI-SDFR-AT-0091</strain>
    </source>
</reference>
<dbReference type="OrthoDB" id="1887033at2759"/>
<protein>
    <submittedName>
        <fullName evidence="7">Glycoside hydrolase superfamily</fullName>
    </submittedName>
</protein>
<dbReference type="SUPFAM" id="SSF51445">
    <property type="entry name" value="(Trans)glycosidases"/>
    <property type="match status" value="1"/>
</dbReference>
<comment type="caution">
    <text evidence="7">The sequence shown here is derived from an EMBL/GenBank/DDBJ whole genome shotgun (WGS) entry which is preliminary data.</text>
</comment>
<dbReference type="PANTHER" id="PTHR31297:SF13">
    <property type="entry name" value="PUTATIVE-RELATED"/>
    <property type="match status" value="1"/>
</dbReference>
<evidence type="ECO:0000256" key="4">
    <source>
        <dbReference type="ARBA" id="ARBA00023316"/>
    </source>
</evidence>
<accession>A0A9P9KM76</accession>
<gene>
    <name evidence="7" type="ORF">B0J15DRAFT_395279</name>
</gene>
<evidence type="ECO:0000256" key="3">
    <source>
        <dbReference type="ARBA" id="ARBA00023295"/>
    </source>
</evidence>
<comment type="similarity">
    <text evidence="1 5">Belongs to the glycosyl hydrolase 5 (cellulase A) family.</text>
</comment>
<dbReference type="PANTHER" id="PTHR31297">
    <property type="entry name" value="GLUCAN ENDO-1,6-BETA-GLUCOSIDASE B"/>
    <property type="match status" value="1"/>
</dbReference>
<evidence type="ECO:0000256" key="1">
    <source>
        <dbReference type="ARBA" id="ARBA00005641"/>
    </source>
</evidence>
<keyword evidence="3 5" id="KW-0326">Glycosidase</keyword>
<dbReference type="AlphaFoldDB" id="A0A9P9KM76"/>
<keyword evidence="4" id="KW-0961">Cell wall biogenesis/degradation</keyword>
<evidence type="ECO:0000256" key="2">
    <source>
        <dbReference type="ARBA" id="ARBA00022801"/>
    </source>
</evidence>
<dbReference type="Gene3D" id="3.20.20.80">
    <property type="entry name" value="Glycosidases"/>
    <property type="match status" value="1"/>
</dbReference>
<dbReference type="GO" id="GO:0009986">
    <property type="term" value="C:cell surface"/>
    <property type="evidence" value="ECO:0007669"/>
    <property type="project" value="TreeGrafter"/>
</dbReference>
<dbReference type="InterPro" id="IPR001547">
    <property type="entry name" value="Glyco_hydro_5"/>
</dbReference>